<organism evidence="2 3">
    <name type="scientific">Scyliorhinus torazame</name>
    <name type="common">Cloudy catshark</name>
    <name type="synonym">Catulus torazame</name>
    <dbReference type="NCBI Taxonomy" id="75743"/>
    <lineage>
        <taxon>Eukaryota</taxon>
        <taxon>Metazoa</taxon>
        <taxon>Chordata</taxon>
        <taxon>Craniata</taxon>
        <taxon>Vertebrata</taxon>
        <taxon>Chondrichthyes</taxon>
        <taxon>Elasmobranchii</taxon>
        <taxon>Galeomorphii</taxon>
        <taxon>Galeoidea</taxon>
        <taxon>Carcharhiniformes</taxon>
        <taxon>Scyliorhinidae</taxon>
        <taxon>Scyliorhinus</taxon>
    </lineage>
</organism>
<name>A0A401Q218_SCYTO</name>
<comment type="caution">
    <text evidence="2">The sequence shown here is derived from an EMBL/GenBank/DDBJ whole genome shotgun (WGS) entry which is preliminary data.</text>
</comment>
<gene>
    <name evidence="2" type="ORF">scyTo_0017882</name>
</gene>
<sequence length="115" mass="13373">MEQNINQETRKQRNGNSQVEDDVINDPFQPVYNETLALTQSVPEPKGLMIEEETSNVFIPGLTTKRKHMKKNKIAVSLKESPQKELFERVQNHSTPDVTPDKGCRKKKNKKFFRF</sequence>
<evidence type="ECO:0000313" key="3">
    <source>
        <dbReference type="Proteomes" id="UP000288216"/>
    </source>
</evidence>
<protein>
    <submittedName>
        <fullName evidence="2">Uncharacterized protein</fullName>
    </submittedName>
</protein>
<dbReference type="AlphaFoldDB" id="A0A401Q218"/>
<evidence type="ECO:0000313" key="2">
    <source>
        <dbReference type="EMBL" id="GCB79384.1"/>
    </source>
</evidence>
<feature type="region of interest" description="Disordered" evidence="1">
    <location>
        <begin position="1"/>
        <end position="25"/>
    </location>
</feature>
<feature type="region of interest" description="Disordered" evidence="1">
    <location>
        <begin position="90"/>
        <end position="115"/>
    </location>
</feature>
<reference evidence="2 3" key="1">
    <citation type="journal article" date="2018" name="Nat. Ecol. Evol.">
        <title>Shark genomes provide insights into elasmobranch evolution and the origin of vertebrates.</title>
        <authorList>
            <person name="Hara Y"/>
            <person name="Yamaguchi K"/>
            <person name="Onimaru K"/>
            <person name="Kadota M"/>
            <person name="Koyanagi M"/>
            <person name="Keeley SD"/>
            <person name="Tatsumi K"/>
            <person name="Tanaka K"/>
            <person name="Motone F"/>
            <person name="Kageyama Y"/>
            <person name="Nozu R"/>
            <person name="Adachi N"/>
            <person name="Nishimura O"/>
            <person name="Nakagawa R"/>
            <person name="Tanegashima C"/>
            <person name="Kiyatake I"/>
            <person name="Matsumoto R"/>
            <person name="Murakumo K"/>
            <person name="Nishida K"/>
            <person name="Terakita A"/>
            <person name="Kuratani S"/>
            <person name="Sato K"/>
            <person name="Hyodo S Kuraku.S."/>
        </authorList>
    </citation>
    <scope>NUCLEOTIDE SEQUENCE [LARGE SCALE GENOMIC DNA]</scope>
</reference>
<dbReference type="OMA" id="EPKGLMI"/>
<proteinExistence type="predicted"/>
<dbReference type="OrthoDB" id="10430392at2759"/>
<dbReference type="EMBL" id="BFAA01011983">
    <property type="protein sequence ID" value="GCB79384.1"/>
    <property type="molecule type" value="Genomic_DNA"/>
</dbReference>
<evidence type="ECO:0000256" key="1">
    <source>
        <dbReference type="SAM" id="MobiDB-lite"/>
    </source>
</evidence>
<keyword evidence="3" id="KW-1185">Reference proteome</keyword>
<dbReference type="Proteomes" id="UP000288216">
    <property type="component" value="Unassembled WGS sequence"/>
</dbReference>
<accession>A0A401Q218</accession>
<feature type="compositionally biased region" description="Basic residues" evidence="1">
    <location>
        <begin position="104"/>
        <end position="115"/>
    </location>
</feature>